<protein>
    <recommendedName>
        <fullName evidence="1">At2g35280-like TPR domain-containing protein</fullName>
    </recommendedName>
</protein>
<reference evidence="3" key="1">
    <citation type="journal article" date="2024" name="IScience">
        <title>Strigolactones Initiate the Formation of Haustorium-like Structures in Castilleja.</title>
        <authorList>
            <person name="Buerger M."/>
            <person name="Peterson D."/>
            <person name="Chory J."/>
        </authorList>
    </citation>
    <scope>NUCLEOTIDE SEQUENCE [LARGE SCALE GENOMIC DNA]</scope>
</reference>
<dbReference type="InterPro" id="IPR057136">
    <property type="entry name" value="At2g35280_TPR_dom"/>
</dbReference>
<keyword evidence="3" id="KW-1185">Reference proteome</keyword>
<dbReference type="PANTHER" id="PTHR33784:SF10">
    <property type="entry name" value="F-BOX PROTEIN"/>
    <property type="match status" value="1"/>
</dbReference>
<dbReference type="SUPFAM" id="SSF81383">
    <property type="entry name" value="F-box domain"/>
    <property type="match status" value="1"/>
</dbReference>
<dbReference type="PANTHER" id="PTHR33784">
    <property type="entry name" value="OS05G0482100 PROTEIN"/>
    <property type="match status" value="1"/>
</dbReference>
<accession>A0ABD3E7X8</accession>
<dbReference type="Pfam" id="PF23310">
    <property type="entry name" value="TPR_27"/>
    <property type="match status" value="1"/>
</dbReference>
<comment type="caution">
    <text evidence="2">The sequence shown here is derived from an EMBL/GenBank/DDBJ whole genome shotgun (WGS) entry which is preliminary data.</text>
</comment>
<dbReference type="AlphaFoldDB" id="A0ABD3E7X8"/>
<proteinExistence type="predicted"/>
<evidence type="ECO:0000259" key="1">
    <source>
        <dbReference type="Pfam" id="PF23310"/>
    </source>
</evidence>
<gene>
    <name evidence="2" type="ORF">CASFOL_006639</name>
</gene>
<dbReference type="InterPro" id="IPR040338">
    <property type="entry name" value="At1g67623-like"/>
</dbReference>
<sequence length="235" mass="27562">MPRLLKKTKDSRSNLIERIPKEVLICEVLGRVAGSSLTDLFNLKMSCKTFNEIAEDKYIYRRVSLDKFPIVHWKPINKSQKSFINKCRKYKNPETLYRQAVLDYFNRGKRRAACSHLDKAMNLGHKGAYYLTCIIMIICGDPEVKAPGIKHLREFKKSNTKQVTRLCRNKLIKYLGKMWVNNPDLHESAMCCSNTNQHRRRSTWCEDDEIIECEACDADREIKMIRNLYIAFDDM</sequence>
<organism evidence="2 3">
    <name type="scientific">Castilleja foliolosa</name>
    <dbReference type="NCBI Taxonomy" id="1961234"/>
    <lineage>
        <taxon>Eukaryota</taxon>
        <taxon>Viridiplantae</taxon>
        <taxon>Streptophyta</taxon>
        <taxon>Embryophyta</taxon>
        <taxon>Tracheophyta</taxon>
        <taxon>Spermatophyta</taxon>
        <taxon>Magnoliopsida</taxon>
        <taxon>eudicotyledons</taxon>
        <taxon>Gunneridae</taxon>
        <taxon>Pentapetalae</taxon>
        <taxon>asterids</taxon>
        <taxon>lamiids</taxon>
        <taxon>Lamiales</taxon>
        <taxon>Orobanchaceae</taxon>
        <taxon>Pedicularideae</taxon>
        <taxon>Castillejinae</taxon>
        <taxon>Castilleja</taxon>
    </lineage>
</organism>
<evidence type="ECO:0000313" key="2">
    <source>
        <dbReference type="EMBL" id="KAL3650236.1"/>
    </source>
</evidence>
<evidence type="ECO:0000313" key="3">
    <source>
        <dbReference type="Proteomes" id="UP001632038"/>
    </source>
</evidence>
<dbReference type="EMBL" id="JAVIJP010000007">
    <property type="protein sequence ID" value="KAL3650236.1"/>
    <property type="molecule type" value="Genomic_DNA"/>
</dbReference>
<dbReference type="Proteomes" id="UP001632038">
    <property type="component" value="Unassembled WGS sequence"/>
</dbReference>
<dbReference type="InterPro" id="IPR036047">
    <property type="entry name" value="F-box-like_dom_sf"/>
</dbReference>
<name>A0ABD3E7X8_9LAMI</name>
<feature type="domain" description="At2g35280-like TPR" evidence="1">
    <location>
        <begin position="67"/>
        <end position="174"/>
    </location>
</feature>